<keyword evidence="5 8" id="KW-1133">Transmembrane helix</keyword>
<dbReference type="PANTHER" id="PTHR21230">
    <property type="entry name" value="VESICLE TRANSPORT V-SNARE PROTEIN VTI1-RELATED"/>
    <property type="match status" value="1"/>
</dbReference>
<reference evidence="9 10" key="1">
    <citation type="submission" date="2018-08" db="EMBL/GenBank/DDBJ databases">
        <title>Aphanomyces genome sequencing and annotation.</title>
        <authorList>
            <person name="Minardi D."/>
            <person name="Oidtmann B."/>
            <person name="Van Der Giezen M."/>
            <person name="Studholme D.J."/>
        </authorList>
    </citation>
    <scope>NUCLEOTIDE SEQUENCE [LARGE SCALE GENOMIC DNA]</scope>
    <source>
        <strain evidence="9 10">NJM0002</strain>
    </source>
</reference>
<dbReference type="GO" id="GO:0031201">
    <property type="term" value="C:SNARE complex"/>
    <property type="evidence" value="ECO:0007669"/>
    <property type="project" value="TreeGrafter"/>
</dbReference>
<proteinExistence type="predicted"/>
<protein>
    <recommendedName>
        <fullName evidence="11">t-SNARE coiled-coil homology domain-containing protein</fullName>
    </recommendedName>
</protein>
<keyword evidence="2" id="KW-0813">Transport</keyword>
<accession>A0A418B7E1</accession>
<dbReference type="EMBL" id="QUSY01000045">
    <property type="protein sequence ID" value="RHY34079.1"/>
    <property type="molecule type" value="Genomic_DNA"/>
</dbReference>
<evidence type="ECO:0000256" key="4">
    <source>
        <dbReference type="ARBA" id="ARBA00022927"/>
    </source>
</evidence>
<organism evidence="9 10">
    <name type="scientific">Aphanomyces invadans</name>
    <dbReference type="NCBI Taxonomy" id="157072"/>
    <lineage>
        <taxon>Eukaryota</taxon>
        <taxon>Sar</taxon>
        <taxon>Stramenopiles</taxon>
        <taxon>Oomycota</taxon>
        <taxon>Saprolegniomycetes</taxon>
        <taxon>Saprolegniales</taxon>
        <taxon>Verrucalvaceae</taxon>
        <taxon>Aphanomyces</taxon>
    </lineage>
</organism>
<name>A0A418B7E1_9STRA</name>
<dbReference type="AlphaFoldDB" id="A0A418B7E1"/>
<evidence type="ECO:0008006" key="11">
    <source>
        <dbReference type="Google" id="ProtNLM"/>
    </source>
</evidence>
<keyword evidence="6 8" id="KW-0472">Membrane</keyword>
<dbReference type="GO" id="GO:0005794">
    <property type="term" value="C:Golgi apparatus"/>
    <property type="evidence" value="ECO:0007669"/>
    <property type="project" value="TreeGrafter"/>
</dbReference>
<dbReference type="GO" id="GO:0005484">
    <property type="term" value="F:SNAP receptor activity"/>
    <property type="evidence" value="ECO:0007669"/>
    <property type="project" value="TreeGrafter"/>
</dbReference>
<evidence type="ECO:0000256" key="7">
    <source>
        <dbReference type="SAM" id="MobiDB-lite"/>
    </source>
</evidence>
<evidence type="ECO:0000256" key="2">
    <source>
        <dbReference type="ARBA" id="ARBA00022448"/>
    </source>
</evidence>
<dbReference type="GO" id="GO:0015031">
    <property type="term" value="P:protein transport"/>
    <property type="evidence" value="ECO:0007669"/>
    <property type="project" value="UniProtKB-KW"/>
</dbReference>
<sequence length="128" mass="14684">MRSNIKPSPAPTATSSLTGSRMSNYGSTYDPTAQRLLATSDKIEQTKQTIAEADRTAKHVLVELEAQRGQFTDMKDMVNDTKSATMQANTYLKELRNRHLRQKMLLWGIIIVLIAVDVYMFYYFFLRQ</sequence>
<dbReference type="GO" id="GO:0000149">
    <property type="term" value="F:SNARE binding"/>
    <property type="evidence" value="ECO:0007669"/>
    <property type="project" value="TreeGrafter"/>
</dbReference>
<comment type="caution">
    <text evidence="9">The sequence shown here is derived from an EMBL/GenBank/DDBJ whole genome shotgun (WGS) entry which is preliminary data.</text>
</comment>
<feature type="transmembrane region" description="Helical" evidence="8">
    <location>
        <begin position="104"/>
        <end position="125"/>
    </location>
</feature>
<evidence type="ECO:0000256" key="3">
    <source>
        <dbReference type="ARBA" id="ARBA00022692"/>
    </source>
</evidence>
<dbReference type="GO" id="GO:0006906">
    <property type="term" value="P:vesicle fusion"/>
    <property type="evidence" value="ECO:0007669"/>
    <property type="project" value="TreeGrafter"/>
</dbReference>
<evidence type="ECO:0000256" key="5">
    <source>
        <dbReference type="ARBA" id="ARBA00022989"/>
    </source>
</evidence>
<feature type="region of interest" description="Disordered" evidence="7">
    <location>
        <begin position="1"/>
        <end position="29"/>
    </location>
</feature>
<evidence type="ECO:0000256" key="8">
    <source>
        <dbReference type="SAM" id="Phobius"/>
    </source>
</evidence>
<comment type="subcellular location">
    <subcellularLocation>
        <location evidence="1">Membrane</location>
        <topology evidence="1">Single-pass type IV membrane protein</topology>
    </subcellularLocation>
</comment>
<dbReference type="SUPFAM" id="SSF58038">
    <property type="entry name" value="SNARE fusion complex"/>
    <property type="match status" value="1"/>
</dbReference>
<evidence type="ECO:0000256" key="1">
    <source>
        <dbReference type="ARBA" id="ARBA00004211"/>
    </source>
</evidence>
<dbReference type="GO" id="GO:0031902">
    <property type="term" value="C:late endosome membrane"/>
    <property type="evidence" value="ECO:0007669"/>
    <property type="project" value="TreeGrafter"/>
</dbReference>
<dbReference type="Proteomes" id="UP000285060">
    <property type="component" value="Unassembled WGS sequence"/>
</dbReference>
<keyword evidence="4" id="KW-0653">Protein transport</keyword>
<dbReference type="PANTHER" id="PTHR21230:SF97">
    <property type="entry name" value="T-SNARE COILED-COIL HOMOLOGY DOMAIN-CONTAINING PROTEIN"/>
    <property type="match status" value="1"/>
</dbReference>
<keyword evidence="10" id="KW-1185">Reference proteome</keyword>
<dbReference type="VEuPathDB" id="FungiDB:H310_07991"/>
<keyword evidence="3 8" id="KW-0812">Transmembrane</keyword>
<evidence type="ECO:0000313" key="10">
    <source>
        <dbReference type="Proteomes" id="UP000285060"/>
    </source>
</evidence>
<dbReference type="GO" id="GO:0005789">
    <property type="term" value="C:endoplasmic reticulum membrane"/>
    <property type="evidence" value="ECO:0007669"/>
    <property type="project" value="TreeGrafter"/>
</dbReference>
<dbReference type="GO" id="GO:0012507">
    <property type="term" value="C:ER to Golgi transport vesicle membrane"/>
    <property type="evidence" value="ECO:0007669"/>
    <property type="project" value="TreeGrafter"/>
</dbReference>
<dbReference type="Gene3D" id="1.20.5.110">
    <property type="match status" value="1"/>
</dbReference>
<evidence type="ECO:0000256" key="6">
    <source>
        <dbReference type="ARBA" id="ARBA00023136"/>
    </source>
</evidence>
<gene>
    <name evidence="9" type="ORF">DYB32_001159</name>
</gene>
<evidence type="ECO:0000313" key="9">
    <source>
        <dbReference type="EMBL" id="RHY34079.1"/>
    </source>
</evidence>